<evidence type="ECO:0000313" key="1">
    <source>
        <dbReference type="EMBL" id="MDN3567490.1"/>
    </source>
</evidence>
<sequence>MNGAEVVAALDQVARQVGEDGLPPVAHVDGFVVAEIILLAPGIAAMQDPVCQIEGPDILGRWLRVMQEAIDCALVAAAGLRVGVPTIGVAK</sequence>
<name>A0ABT8ACT8_9PROT</name>
<keyword evidence="2" id="KW-1185">Reference proteome</keyword>
<accession>A0ABT8ACT8</accession>
<organism evidence="1 2">
    <name type="scientific">Paeniroseomonas aquatica</name>
    <dbReference type="NCBI Taxonomy" id="373043"/>
    <lineage>
        <taxon>Bacteria</taxon>
        <taxon>Pseudomonadati</taxon>
        <taxon>Pseudomonadota</taxon>
        <taxon>Alphaproteobacteria</taxon>
        <taxon>Acetobacterales</taxon>
        <taxon>Acetobacteraceae</taxon>
        <taxon>Paeniroseomonas</taxon>
    </lineage>
</organism>
<evidence type="ECO:0000313" key="2">
    <source>
        <dbReference type="Proteomes" id="UP001529369"/>
    </source>
</evidence>
<dbReference type="Proteomes" id="UP001529369">
    <property type="component" value="Unassembled WGS sequence"/>
</dbReference>
<proteinExistence type="predicted"/>
<gene>
    <name evidence="1" type="ORF">QWZ14_24185</name>
</gene>
<protein>
    <submittedName>
        <fullName evidence="1">Uncharacterized protein</fullName>
    </submittedName>
</protein>
<dbReference type="EMBL" id="JAUFPN010000194">
    <property type="protein sequence ID" value="MDN3567490.1"/>
    <property type="molecule type" value="Genomic_DNA"/>
</dbReference>
<dbReference type="RefSeq" id="WP_290319529.1">
    <property type="nucleotide sequence ID" value="NZ_JAUFPN010000194.1"/>
</dbReference>
<reference evidence="2" key="1">
    <citation type="journal article" date="2019" name="Int. J. Syst. Evol. Microbiol.">
        <title>The Global Catalogue of Microorganisms (GCM) 10K type strain sequencing project: providing services to taxonomists for standard genome sequencing and annotation.</title>
        <authorList>
            <consortium name="The Broad Institute Genomics Platform"/>
            <consortium name="The Broad Institute Genome Sequencing Center for Infectious Disease"/>
            <person name="Wu L."/>
            <person name="Ma J."/>
        </authorList>
    </citation>
    <scope>NUCLEOTIDE SEQUENCE [LARGE SCALE GENOMIC DNA]</scope>
    <source>
        <strain evidence="2">CECT 7131</strain>
    </source>
</reference>
<comment type="caution">
    <text evidence="1">The sequence shown here is derived from an EMBL/GenBank/DDBJ whole genome shotgun (WGS) entry which is preliminary data.</text>
</comment>